<dbReference type="Pfam" id="PF23823">
    <property type="entry name" value="DUF7193"/>
    <property type="match status" value="1"/>
</dbReference>
<gene>
    <name evidence="1" type="ORF">PS1_0004</name>
</gene>
<sequence length="938" mass="106961">MTAYVASHTQENNPLVDYAFNTMWGNPELDSQYQLKLARVSPALGYVNNFFYMGKSFTLPSEGVFYHVFSMGGLDLDYWNMGSRGNHWYPFNTWVKASTISHDRGVGLDVYNSKGRIFPRTHTYILNTFEGNTFVAFPINGNYPIPVSSNMYIRCYTTDINTAIIPSDQQVKWRFGYSGVEFVTGSDLTNLKNHYNAYLAYGIGKVTFFVNGVITDISKYVGRIGDLLEVYYDPTIKMEVKYQYGSLNDYYSEKDSKRKLLIFPGFTDKPRKYQYFDDCEFFVVNRLTGLGLYYHRNSQDAIRQLTHQDYGLTSDYVSFLISELIGLSKGKATENDFDVVVRYRDTKWQFNLGPNTSRINDLYLLEDPAVILQAMIGPHATVKEWTPSELEKAPCNYVLNSIAPKITTERVRDALGYNGCSTALSDSPLYMPFITPGDPAFEDIFPTPPYTSGLGYRIPASYVESSTAYEYNKDGLYIRKSSIRNSEWFKPGQDTHYVEFVVGQASTWLDYEISRVDVQARPGYGFRVFKAGWIIDDNPEPTPDTSLFANEVAITSDGNDIYPSPTELSIGGDLTLANPVGPVTTGRPDGKWVDITDSNEYQVIDGVIKWKFDTNNHVGLVIFDTIHLYNEFDLTHVDNSVYFGITHQWEIGGVLATMEPGQLDVWCNGHPLIENVDYKVEYPYVYIISKMWLDQSGTNKFAYRGRGLSAGGLIPSSELGFVMDGVIGHNGRYNLRIDRPTKTIINGRLWITSAIDQAEDIHHGTNVAVLNGFPYEVKHIYCDNKYVEQCDLHWGFKESRELDKKVSDYLTEHVKYKPKAPVNYPYLQEDRYRLFSPFLSQIVNELILGFLPTPTPSDTPIKYPDSVIDNLTRPYQWLLKFDPIKLNMDLRFFSVHPYSNLTRPTVTPNQLTIISRVNDLYLDGKLKIEGFFEVSSNV</sequence>
<organism evidence="1 2">
    <name type="scientific">Aeromonas phage PS1</name>
    <dbReference type="NCBI Taxonomy" id="2591406"/>
    <lineage>
        <taxon>Viruses</taxon>
        <taxon>Duplodnaviria</taxon>
        <taxon>Heunggongvirae</taxon>
        <taxon>Uroviricota</taxon>
        <taxon>Caudoviricetes</taxon>
        <taxon>Chimalliviridae</taxon>
        <taxon>Ferozepurvirus</taxon>
        <taxon>Ferozepurvirus PS1</taxon>
    </lineage>
</organism>
<proteinExistence type="predicted"/>
<protein>
    <recommendedName>
        <fullName evidence="3">Virion structural protein</fullName>
    </recommendedName>
</protein>
<keyword evidence="2" id="KW-1185">Reference proteome</keyword>
<evidence type="ECO:0000313" key="2">
    <source>
        <dbReference type="Proteomes" id="UP000317703"/>
    </source>
</evidence>
<dbReference type="InterPro" id="IPR055617">
    <property type="entry name" value="DUF7193"/>
</dbReference>
<dbReference type="Proteomes" id="UP000317703">
    <property type="component" value="Segment"/>
</dbReference>
<name>A0A514TUR9_9CAUD</name>
<evidence type="ECO:0008006" key="3">
    <source>
        <dbReference type="Google" id="ProtNLM"/>
    </source>
</evidence>
<accession>A0A514TUR9</accession>
<evidence type="ECO:0000313" key="1">
    <source>
        <dbReference type="EMBL" id="QDJ96762.1"/>
    </source>
</evidence>
<reference evidence="1" key="1">
    <citation type="submission" date="2019-06" db="EMBL/GenBank/DDBJ databases">
        <title>Complete genome sequence of Aeromonas hydrophila bacteriophage PS1.</title>
        <authorList>
            <person name="Rai S."/>
            <person name="Tyagi A."/>
            <person name="Kumar N."/>
            <person name="Singh N."/>
        </authorList>
    </citation>
    <scope>NUCLEOTIDE SEQUENCE [LARGE SCALE GENOMIC DNA]</scope>
</reference>
<dbReference type="EMBL" id="MN032614">
    <property type="protein sequence ID" value="QDJ96762.1"/>
    <property type="molecule type" value="Genomic_DNA"/>
</dbReference>